<name>A0AAD8QCW0_9PEZI</name>
<dbReference type="RefSeq" id="XP_060420818.1">
    <property type="nucleotide sequence ID" value="XM_060559614.1"/>
</dbReference>
<dbReference type="EMBL" id="JAHLJV010000001">
    <property type="protein sequence ID" value="KAK1600322.1"/>
    <property type="molecule type" value="Genomic_DNA"/>
</dbReference>
<comment type="caution">
    <text evidence="1">The sequence shown here is derived from an EMBL/GenBank/DDBJ whole genome shotgun (WGS) entry which is preliminary data.</text>
</comment>
<proteinExistence type="predicted"/>
<organism evidence="1 2">
    <name type="scientific">Colletotrichum navitas</name>
    <dbReference type="NCBI Taxonomy" id="681940"/>
    <lineage>
        <taxon>Eukaryota</taxon>
        <taxon>Fungi</taxon>
        <taxon>Dikarya</taxon>
        <taxon>Ascomycota</taxon>
        <taxon>Pezizomycotina</taxon>
        <taxon>Sordariomycetes</taxon>
        <taxon>Hypocreomycetidae</taxon>
        <taxon>Glomerellales</taxon>
        <taxon>Glomerellaceae</taxon>
        <taxon>Colletotrichum</taxon>
        <taxon>Colletotrichum graminicola species complex</taxon>
    </lineage>
</organism>
<dbReference type="GeneID" id="85443854"/>
<protein>
    <submittedName>
        <fullName evidence="1">Uncharacterized protein</fullName>
    </submittedName>
</protein>
<keyword evidence="2" id="KW-1185">Reference proteome</keyword>
<gene>
    <name evidence="1" type="ORF">LY79DRAFT_574655</name>
</gene>
<accession>A0AAD8QCW0</accession>
<evidence type="ECO:0000313" key="2">
    <source>
        <dbReference type="Proteomes" id="UP001230504"/>
    </source>
</evidence>
<dbReference type="Proteomes" id="UP001230504">
    <property type="component" value="Unassembled WGS sequence"/>
</dbReference>
<reference evidence="1" key="1">
    <citation type="submission" date="2021-06" db="EMBL/GenBank/DDBJ databases">
        <title>Comparative genomics, transcriptomics and evolutionary studies reveal genomic signatures of adaptation to plant cell wall in hemibiotrophic fungi.</title>
        <authorList>
            <consortium name="DOE Joint Genome Institute"/>
            <person name="Baroncelli R."/>
            <person name="Diaz J.F."/>
            <person name="Benocci T."/>
            <person name="Peng M."/>
            <person name="Battaglia E."/>
            <person name="Haridas S."/>
            <person name="Andreopoulos W."/>
            <person name="Labutti K."/>
            <person name="Pangilinan J."/>
            <person name="Floch G.L."/>
            <person name="Makela M.R."/>
            <person name="Henrissat B."/>
            <person name="Grigoriev I.V."/>
            <person name="Crouch J.A."/>
            <person name="De Vries R.P."/>
            <person name="Sukno S.A."/>
            <person name="Thon M.R."/>
        </authorList>
    </citation>
    <scope>NUCLEOTIDE SEQUENCE</scope>
    <source>
        <strain evidence="1">CBS 125086</strain>
    </source>
</reference>
<evidence type="ECO:0000313" key="1">
    <source>
        <dbReference type="EMBL" id="KAK1600322.1"/>
    </source>
</evidence>
<sequence>MRPRLNQHLGRDLPAYPPPTSWVGRSLHGRCKVPSPVVTSNQAHFKVGKDEIGADSFLFRPMPIGLNPPNISHRTILVRWFCTMNYSMEKMARGRHHPGHGIPFCARRVPHLLIFDDDRRASYMICLAISASAPLRPLAVFAPLNLGKRSQHGKLLSRHSEGVRPNLAPWKYDLACFSNPGFHVSWISCF</sequence>
<dbReference type="AlphaFoldDB" id="A0AAD8QCW0"/>